<dbReference type="Proteomes" id="UP000036958">
    <property type="component" value="Unassembled WGS sequence"/>
</dbReference>
<sequence>MKNMPVYFIPHGGGPWHVMDDAMGDPAGTLMGVNVSGYKFG</sequence>
<name>A0A0L8VF68_9BACT</name>
<comment type="caution">
    <text evidence="1">The sequence shown here is derived from an EMBL/GenBank/DDBJ whole genome shotgun (WGS) entry which is preliminary data.</text>
</comment>
<reference evidence="2" key="1">
    <citation type="submission" date="2015-07" db="EMBL/GenBank/DDBJ databases">
        <title>Genome sequencing of Sunxiuqinia dokdonensis strain SK.</title>
        <authorList>
            <person name="Ahn S."/>
            <person name="Kim B.-C."/>
        </authorList>
    </citation>
    <scope>NUCLEOTIDE SEQUENCE [LARGE SCALE GENOMIC DNA]</scope>
    <source>
        <strain evidence="2">SK</strain>
    </source>
</reference>
<keyword evidence="2" id="KW-1185">Reference proteome</keyword>
<evidence type="ECO:0000313" key="1">
    <source>
        <dbReference type="EMBL" id="KOH46807.1"/>
    </source>
</evidence>
<protein>
    <recommendedName>
        <fullName evidence="3">Dioxygenase</fullName>
    </recommendedName>
</protein>
<organism evidence="1 2">
    <name type="scientific">Sunxiuqinia dokdonensis</name>
    <dbReference type="NCBI Taxonomy" id="1409788"/>
    <lineage>
        <taxon>Bacteria</taxon>
        <taxon>Pseudomonadati</taxon>
        <taxon>Bacteroidota</taxon>
        <taxon>Bacteroidia</taxon>
        <taxon>Marinilabiliales</taxon>
        <taxon>Prolixibacteraceae</taxon>
        <taxon>Sunxiuqinia</taxon>
    </lineage>
</organism>
<gene>
    <name evidence="1" type="ORF">NC99_03930</name>
</gene>
<dbReference type="EMBL" id="LGIA01000018">
    <property type="protein sequence ID" value="KOH46807.1"/>
    <property type="molecule type" value="Genomic_DNA"/>
</dbReference>
<evidence type="ECO:0008006" key="3">
    <source>
        <dbReference type="Google" id="ProtNLM"/>
    </source>
</evidence>
<proteinExistence type="predicted"/>
<dbReference type="STRING" id="1409788.NC99_03930"/>
<dbReference type="AlphaFoldDB" id="A0A0L8VF68"/>
<evidence type="ECO:0000313" key="2">
    <source>
        <dbReference type="Proteomes" id="UP000036958"/>
    </source>
</evidence>
<accession>A0A0L8VF68</accession>